<keyword evidence="2" id="KW-1185">Reference proteome</keyword>
<dbReference type="AlphaFoldDB" id="A0AA40B267"/>
<dbReference type="InterPro" id="IPR010828">
    <property type="entry name" value="Atf2/Sli1-like"/>
</dbReference>
<evidence type="ECO:0000313" key="1">
    <source>
        <dbReference type="EMBL" id="KAK0726269.1"/>
    </source>
</evidence>
<dbReference type="InterPro" id="IPR052058">
    <property type="entry name" value="Alcohol_O-acetyltransferase"/>
</dbReference>
<proteinExistence type="predicted"/>
<dbReference type="Pfam" id="PF07247">
    <property type="entry name" value="AATase"/>
    <property type="match status" value="1"/>
</dbReference>
<protein>
    <submittedName>
        <fullName evidence="1">Alcohol acetyltransferase</fullName>
    </submittedName>
</protein>
<name>A0AA40B267_9PEZI</name>
<evidence type="ECO:0000313" key="2">
    <source>
        <dbReference type="Proteomes" id="UP001172159"/>
    </source>
</evidence>
<dbReference type="GO" id="GO:0008080">
    <property type="term" value="F:N-acetyltransferase activity"/>
    <property type="evidence" value="ECO:0007669"/>
    <property type="project" value="TreeGrafter"/>
</dbReference>
<dbReference type="Gene3D" id="3.30.559.30">
    <property type="entry name" value="Nonribosomal peptide synthetase, condensation domain"/>
    <property type="match status" value="1"/>
</dbReference>
<dbReference type="PANTHER" id="PTHR28037">
    <property type="entry name" value="ALCOHOL O-ACETYLTRANSFERASE 1-RELATED"/>
    <property type="match status" value="1"/>
</dbReference>
<dbReference type="Proteomes" id="UP001172159">
    <property type="component" value="Unassembled WGS sequence"/>
</dbReference>
<comment type="caution">
    <text evidence="1">The sequence shown here is derived from an EMBL/GenBank/DDBJ whole genome shotgun (WGS) entry which is preliminary data.</text>
</comment>
<dbReference type="SUPFAM" id="SSF52777">
    <property type="entry name" value="CoA-dependent acyltransferases"/>
    <property type="match status" value="1"/>
</dbReference>
<reference evidence="1" key="1">
    <citation type="submission" date="2023-06" db="EMBL/GenBank/DDBJ databases">
        <title>Genome-scale phylogeny and comparative genomics of the fungal order Sordariales.</title>
        <authorList>
            <consortium name="Lawrence Berkeley National Laboratory"/>
            <person name="Hensen N."/>
            <person name="Bonometti L."/>
            <person name="Westerberg I."/>
            <person name="Brannstrom I.O."/>
            <person name="Guillou S."/>
            <person name="Cros-Aarteil S."/>
            <person name="Calhoun S."/>
            <person name="Haridas S."/>
            <person name="Kuo A."/>
            <person name="Mondo S."/>
            <person name="Pangilinan J."/>
            <person name="Riley R."/>
            <person name="Labutti K."/>
            <person name="Andreopoulos B."/>
            <person name="Lipzen A."/>
            <person name="Chen C."/>
            <person name="Yanf M."/>
            <person name="Daum C."/>
            <person name="Ng V."/>
            <person name="Clum A."/>
            <person name="Steindorff A."/>
            <person name="Ohm R."/>
            <person name="Martin F."/>
            <person name="Silar P."/>
            <person name="Natvig D."/>
            <person name="Lalanne C."/>
            <person name="Gautier V."/>
            <person name="Ament-Velasquez S.L."/>
            <person name="Kruys A."/>
            <person name="Hutchinson M.I."/>
            <person name="Powell A.J."/>
            <person name="Barry K."/>
            <person name="Miller A.N."/>
            <person name="Grigoriev I.V."/>
            <person name="Debuchy R."/>
            <person name="Gladieux P."/>
            <person name="Thoren M.H."/>
            <person name="Johannesson H."/>
        </authorList>
    </citation>
    <scope>NUCLEOTIDE SEQUENCE</scope>
    <source>
        <strain evidence="1">CBS 540.89</strain>
    </source>
</reference>
<dbReference type="EMBL" id="JAUKTV010000010">
    <property type="protein sequence ID" value="KAK0726269.1"/>
    <property type="molecule type" value="Genomic_DNA"/>
</dbReference>
<gene>
    <name evidence="1" type="ORF">B0T21DRAFT_371303</name>
</gene>
<sequence>MKYLSTIIPEAIPGWEVEDEAVQPWKPEARIVRKLGCVESYQIALQRLDYMRGNIIGFQYKIPSRISTRDSEQALIDTFERAVACAVLKHPHMQVGIVGEDTDQPCFVRLDSIDLSNHVEWYVVRGDTEDISKVFRARTNQHLDEKFINFQAVPGWKIKVLRQEGAECMEVSLVFNHTTMDGGGAKAFHSDLLESLRQHSQPIKNNLQLHGHILTIPFNSVAKLTPPAERLVDFPVDSAALEWYLANEVNISSSQYPRALPTQAHWAPIAPSPAPFKTQFRTITVSPDVLSELLAACRQQKTTLTGLLHSLIFVSLSPLLDSTIAPAFEFMTAMDLRRFLPSTPKEYPWFVPSKAMNNYVTIQNHVFDQELTSEMRDKAAACAAPPECLETGELMQLIWTCARRVKDELDAKIERGVYNDMNGFAQAVTDWRAQLQEEAKRPRKTGWVITNIGAFDGRSVTEDDWEITQAHFIMCANVVASAFQISIAAAKGGNLMVSCSWQDCVVEEKLGEGLVGNLERWLGFTARHRDGCPVPDKE</sequence>
<accession>A0AA40B267</accession>
<organism evidence="1 2">
    <name type="scientific">Apiosordaria backusii</name>
    <dbReference type="NCBI Taxonomy" id="314023"/>
    <lineage>
        <taxon>Eukaryota</taxon>
        <taxon>Fungi</taxon>
        <taxon>Dikarya</taxon>
        <taxon>Ascomycota</taxon>
        <taxon>Pezizomycotina</taxon>
        <taxon>Sordariomycetes</taxon>
        <taxon>Sordariomycetidae</taxon>
        <taxon>Sordariales</taxon>
        <taxon>Lasiosphaeriaceae</taxon>
        <taxon>Apiosordaria</taxon>
    </lineage>
</organism>
<dbReference type="PANTHER" id="PTHR28037:SF1">
    <property type="entry name" value="ALCOHOL O-ACETYLTRANSFERASE 1-RELATED"/>
    <property type="match status" value="1"/>
</dbReference>